<feature type="compositionally biased region" description="Basic residues" evidence="1">
    <location>
        <begin position="124"/>
        <end position="135"/>
    </location>
</feature>
<reference evidence="2" key="2">
    <citation type="submission" date="2025-09" db="UniProtKB">
        <authorList>
            <consortium name="Ensembl"/>
        </authorList>
    </citation>
    <scope>IDENTIFICATION</scope>
</reference>
<feature type="region of interest" description="Disordered" evidence="1">
    <location>
        <begin position="105"/>
        <end position="138"/>
    </location>
</feature>
<name>A0A8C6EX01_MARMA</name>
<evidence type="ECO:0000313" key="2">
    <source>
        <dbReference type="Ensembl" id="ENSMMMP00000021318.1"/>
    </source>
</evidence>
<dbReference type="AlphaFoldDB" id="A0A8C6EX01"/>
<dbReference type="Proteomes" id="UP000694407">
    <property type="component" value="Unplaced"/>
</dbReference>
<sequence>MRREDAAPGLSPHTLPRVVYNALSPLPGVNAKPSERPPLWATSFFSPHFSICPFLYSVSPAVPSPILPILTWEVETGRSKVQDQPQQLSEALSNLVRPCLKTKKAGGDWDCGSGVEHSPSTSRTRVRSSAPHKNKGIMLCPSTPKKINI</sequence>
<organism evidence="2 3">
    <name type="scientific">Marmota marmota marmota</name>
    <name type="common">Alpine marmot</name>
    <dbReference type="NCBI Taxonomy" id="9994"/>
    <lineage>
        <taxon>Eukaryota</taxon>
        <taxon>Metazoa</taxon>
        <taxon>Chordata</taxon>
        <taxon>Craniata</taxon>
        <taxon>Vertebrata</taxon>
        <taxon>Euteleostomi</taxon>
        <taxon>Mammalia</taxon>
        <taxon>Eutheria</taxon>
        <taxon>Euarchontoglires</taxon>
        <taxon>Glires</taxon>
        <taxon>Rodentia</taxon>
        <taxon>Sciuromorpha</taxon>
        <taxon>Sciuridae</taxon>
        <taxon>Xerinae</taxon>
        <taxon>Marmotini</taxon>
        <taxon>Marmota</taxon>
    </lineage>
</organism>
<evidence type="ECO:0000256" key="1">
    <source>
        <dbReference type="SAM" id="MobiDB-lite"/>
    </source>
</evidence>
<accession>A0A8C6EX01</accession>
<dbReference type="Ensembl" id="ENSMMMT00000024207.1">
    <property type="protein sequence ID" value="ENSMMMP00000021318.1"/>
    <property type="gene ID" value="ENSMMMG00000018788.1"/>
</dbReference>
<proteinExistence type="predicted"/>
<reference evidence="2" key="1">
    <citation type="submission" date="2025-08" db="UniProtKB">
        <authorList>
            <consortium name="Ensembl"/>
        </authorList>
    </citation>
    <scope>IDENTIFICATION</scope>
</reference>
<protein>
    <submittedName>
        <fullName evidence="2">Uncharacterized protein</fullName>
    </submittedName>
</protein>
<evidence type="ECO:0000313" key="3">
    <source>
        <dbReference type="Proteomes" id="UP000694407"/>
    </source>
</evidence>
<keyword evidence="3" id="KW-1185">Reference proteome</keyword>